<feature type="transmembrane region" description="Helical" evidence="1">
    <location>
        <begin position="73"/>
        <end position="95"/>
    </location>
</feature>
<evidence type="ECO:0000256" key="1">
    <source>
        <dbReference type="SAM" id="Phobius"/>
    </source>
</evidence>
<evidence type="ECO:0000259" key="2">
    <source>
        <dbReference type="Pfam" id="PF13559"/>
    </source>
</evidence>
<keyword evidence="1" id="KW-0812">Transmembrane</keyword>
<reference evidence="4" key="1">
    <citation type="journal article" date="2019" name="Int. J. Syst. Evol. Microbiol.">
        <title>The Global Catalogue of Microorganisms (GCM) 10K type strain sequencing project: providing services to taxonomists for standard genome sequencing and annotation.</title>
        <authorList>
            <consortium name="The Broad Institute Genomics Platform"/>
            <consortium name="The Broad Institute Genome Sequencing Center for Infectious Disease"/>
            <person name="Wu L."/>
            <person name="Ma J."/>
        </authorList>
    </citation>
    <scope>NUCLEOTIDE SEQUENCE [LARGE SCALE GENOMIC DNA]</scope>
    <source>
        <strain evidence="4">JCM 17021</strain>
    </source>
</reference>
<evidence type="ECO:0000313" key="3">
    <source>
        <dbReference type="EMBL" id="GAA3892475.1"/>
    </source>
</evidence>
<keyword evidence="1" id="KW-0472">Membrane</keyword>
<name>A0ABP7L1V1_9MICO</name>
<dbReference type="RefSeq" id="WP_345069418.1">
    <property type="nucleotide sequence ID" value="NZ_BAABCN010000017.1"/>
</dbReference>
<evidence type="ECO:0000313" key="4">
    <source>
        <dbReference type="Proteomes" id="UP001501803"/>
    </source>
</evidence>
<protein>
    <recommendedName>
        <fullName evidence="2">Protein-glutamine gamma-glutamyltransferase-like C-terminal domain-containing protein</fullName>
    </recommendedName>
</protein>
<comment type="caution">
    <text evidence="3">The sequence shown here is derived from an EMBL/GenBank/DDBJ whole genome shotgun (WGS) entry which is preliminary data.</text>
</comment>
<feature type="domain" description="Protein-glutamine gamma-glutamyltransferase-like C-terminal" evidence="2">
    <location>
        <begin position="141"/>
        <end position="205"/>
    </location>
</feature>
<dbReference type="EMBL" id="BAABCN010000017">
    <property type="protein sequence ID" value="GAA3892475.1"/>
    <property type="molecule type" value="Genomic_DNA"/>
</dbReference>
<gene>
    <name evidence="3" type="ORF">GCM10022381_37680</name>
</gene>
<dbReference type="Proteomes" id="UP001501803">
    <property type="component" value="Unassembled WGS sequence"/>
</dbReference>
<dbReference type="Pfam" id="PF13559">
    <property type="entry name" value="DUF4129"/>
    <property type="match status" value="1"/>
</dbReference>
<sequence length="235" mass="24978">MVDTTLGSWPGALERAGIPVDPSAPDARQWLKGELAKAPYQAAQPTWFDRASQAFFEWINSLTVPSGEGLGPWLPLIITVIVAAVVVTAFLIFGLPRLNRRSRPAAALFGEDDRRSADAMRRSALAAAATGAWSLACEEMFRAIARGLFERTIVQLSPGTTAHDVAAAAATAFPGRQVQLAGAAVTFDQVRYLGALGTEEGFGSLAELEVALRAERPVLPDHDTAPDDRSPVGLS</sequence>
<organism evidence="3 4">
    <name type="scientific">Leifsonia kafniensis</name>
    <dbReference type="NCBI Taxonomy" id="475957"/>
    <lineage>
        <taxon>Bacteria</taxon>
        <taxon>Bacillati</taxon>
        <taxon>Actinomycetota</taxon>
        <taxon>Actinomycetes</taxon>
        <taxon>Micrococcales</taxon>
        <taxon>Microbacteriaceae</taxon>
        <taxon>Leifsonia</taxon>
    </lineage>
</organism>
<keyword evidence="4" id="KW-1185">Reference proteome</keyword>
<keyword evidence="1" id="KW-1133">Transmembrane helix</keyword>
<accession>A0ABP7L1V1</accession>
<proteinExistence type="predicted"/>
<dbReference type="InterPro" id="IPR025403">
    <property type="entry name" value="TgpA-like_C"/>
</dbReference>